<dbReference type="NCBIfam" id="TIGR00222">
    <property type="entry name" value="panB"/>
    <property type="match status" value="1"/>
</dbReference>
<comment type="subunit">
    <text evidence="3 9">Homodecamer; pentamer of dimers.</text>
</comment>
<evidence type="ECO:0000256" key="11">
    <source>
        <dbReference type="PIRSR" id="PIRSR000388-2"/>
    </source>
</evidence>
<protein>
    <recommendedName>
        <fullName evidence="9">3-methyl-2-oxobutanoate hydroxymethyltransferase</fullName>
        <ecNumber evidence="9">2.1.2.11</ecNumber>
    </recommendedName>
    <alternativeName>
        <fullName evidence="9">Ketopantoate hydroxymethyltransferase</fullName>
        <shortName evidence="9">KPHMT</shortName>
    </alternativeName>
</protein>
<dbReference type="GO" id="GO:0000287">
    <property type="term" value="F:magnesium ion binding"/>
    <property type="evidence" value="ECO:0007669"/>
    <property type="project" value="TreeGrafter"/>
</dbReference>
<evidence type="ECO:0000256" key="7">
    <source>
        <dbReference type="ARBA" id="ARBA00022723"/>
    </source>
</evidence>
<comment type="catalytic activity">
    <reaction evidence="9">
        <text>(6R)-5,10-methylene-5,6,7,8-tetrahydrofolate + 3-methyl-2-oxobutanoate + H2O = 2-dehydropantoate + (6S)-5,6,7,8-tetrahydrofolate</text>
        <dbReference type="Rhea" id="RHEA:11824"/>
        <dbReference type="ChEBI" id="CHEBI:11561"/>
        <dbReference type="ChEBI" id="CHEBI:11851"/>
        <dbReference type="ChEBI" id="CHEBI:15377"/>
        <dbReference type="ChEBI" id="CHEBI:15636"/>
        <dbReference type="ChEBI" id="CHEBI:57453"/>
        <dbReference type="EC" id="2.1.2.11"/>
    </reaction>
</comment>
<dbReference type="InterPro" id="IPR040442">
    <property type="entry name" value="Pyrv_kinase-like_dom_sf"/>
</dbReference>
<keyword evidence="5 9" id="KW-0566">Pantothenate biosynthesis</keyword>
<evidence type="ECO:0000256" key="1">
    <source>
        <dbReference type="ARBA" id="ARBA00005033"/>
    </source>
</evidence>
<dbReference type="Gene3D" id="3.20.20.60">
    <property type="entry name" value="Phosphoenolpyruvate-binding domains"/>
    <property type="match status" value="1"/>
</dbReference>
<dbReference type="HAMAP" id="MF_00156">
    <property type="entry name" value="PanB"/>
    <property type="match status" value="1"/>
</dbReference>
<dbReference type="EMBL" id="BJXK01000017">
    <property type="protein sequence ID" value="GEM81090.1"/>
    <property type="molecule type" value="Genomic_DNA"/>
</dbReference>
<dbReference type="GO" id="GO:0005737">
    <property type="term" value="C:cytoplasm"/>
    <property type="evidence" value="ECO:0007669"/>
    <property type="project" value="UniProtKB-SubCell"/>
</dbReference>
<feature type="binding site" evidence="9 12">
    <location>
        <position position="84"/>
    </location>
    <ligand>
        <name>Mg(2+)</name>
        <dbReference type="ChEBI" id="CHEBI:18420"/>
    </ligand>
</feature>
<dbReference type="PANTHER" id="PTHR20881:SF0">
    <property type="entry name" value="3-METHYL-2-OXOBUTANOATE HYDROXYMETHYLTRANSFERASE"/>
    <property type="match status" value="1"/>
</dbReference>
<evidence type="ECO:0000313" key="13">
    <source>
        <dbReference type="EMBL" id="GEM81090.1"/>
    </source>
</evidence>
<feature type="binding site" evidence="9 12">
    <location>
        <position position="114"/>
    </location>
    <ligand>
        <name>Mg(2+)</name>
        <dbReference type="ChEBI" id="CHEBI:18420"/>
    </ligand>
</feature>
<feature type="binding site" evidence="9 11">
    <location>
        <position position="112"/>
    </location>
    <ligand>
        <name>3-methyl-2-oxobutanoate</name>
        <dbReference type="ChEBI" id="CHEBI:11851"/>
    </ligand>
</feature>
<feature type="binding site" evidence="9 11">
    <location>
        <begin position="45"/>
        <end position="46"/>
    </location>
    <ligand>
        <name>3-methyl-2-oxobutanoate</name>
        <dbReference type="ChEBI" id="CHEBI:11851"/>
    </ligand>
</feature>
<evidence type="ECO:0000256" key="4">
    <source>
        <dbReference type="ARBA" id="ARBA00022490"/>
    </source>
</evidence>
<evidence type="ECO:0000256" key="10">
    <source>
        <dbReference type="PIRSR" id="PIRSR000388-1"/>
    </source>
</evidence>
<keyword evidence="7 9" id="KW-0479">Metal-binding</keyword>
<dbReference type="GO" id="GO:0008168">
    <property type="term" value="F:methyltransferase activity"/>
    <property type="evidence" value="ECO:0007669"/>
    <property type="project" value="UniProtKB-KW"/>
</dbReference>
<comment type="caution">
    <text evidence="13">The sequence shown here is derived from an EMBL/GenBank/DDBJ whole genome shotgun (WGS) entry which is preliminary data.</text>
</comment>
<dbReference type="FunFam" id="3.20.20.60:FF:000003">
    <property type="entry name" value="3-methyl-2-oxobutanoate hydroxymethyltransferase"/>
    <property type="match status" value="1"/>
</dbReference>
<organism evidence="13 14">
    <name type="scientific">Vibrio superstes NBRC 103154</name>
    <dbReference type="NCBI Taxonomy" id="1219062"/>
    <lineage>
        <taxon>Bacteria</taxon>
        <taxon>Pseudomonadati</taxon>
        <taxon>Pseudomonadota</taxon>
        <taxon>Gammaproteobacteria</taxon>
        <taxon>Vibrionales</taxon>
        <taxon>Vibrionaceae</taxon>
        <taxon>Vibrio</taxon>
    </lineage>
</organism>
<comment type="pathway">
    <text evidence="1 9">Cofactor biosynthesis; (R)-pantothenate biosynthesis; (R)-pantoate from 3-methyl-2-oxobutanoate: step 1/2.</text>
</comment>
<reference evidence="13 14" key="1">
    <citation type="submission" date="2019-07" db="EMBL/GenBank/DDBJ databases">
        <title>Whole genome shotgun sequence of Vibrio superstes NBRC 103154.</title>
        <authorList>
            <person name="Hosoyama A."/>
            <person name="Uohara A."/>
            <person name="Ohji S."/>
            <person name="Ichikawa N."/>
        </authorList>
    </citation>
    <scope>NUCLEOTIDE SEQUENCE [LARGE SCALE GENOMIC DNA]</scope>
    <source>
        <strain evidence="13 14">NBRC 103154</strain>
    </source>
</reference>
<dbReference type="InterPro" id="IPR015813">
    <property type="entry name" value="Pyrv/PenolPyrv_kinase-like_dom"/>
</dbReference>
<evidence type="ECO:0000256" key="12">
    <source>
        <dbReference type="PIRSR" id="PIRSR000388-3"/>
    </source>
</evidence>
<dbReference type="PIRSF" id="PIRSF000388">
    <property type="entry name" value="Pantoate_hydroxy_MeTrfase"/>
    <property type="match status" value="1"/>
</dbReference>
<keyword evidence="13" id="KW-0489">Methyltransferase</keyword>
<dbReference type="GO" id="GO:0003864">
    <property type="term" value="F:3-methyl-2-oxobutanoate hydroxymethyltransferase activity"/>
    <property type="evidence" value="ECO:0007669"/>
    <property type="project" value="UniProtKB-UniRule"/>
</dbReference>
<evidence type="ECO:0000313" key="14">
    <source>
        <dbReference type="Proteomes" id="UP000321113"/>
    </source>
</evidence>
<gene>
    <name evidence="9 13" type="primary">panB</name>
    <name evidence="13" type="ORF">VSU01S_33350</name>
</gene>
<evidence type="ECO:0000256" key="6">
    <source>
        <dbReference type="ARBA" id="ARBA00022679"/>
    </source>
</evidence>
<dbReference type="AlphaFoldDB" id="A0A511QUQ8"/>
<dbReference type="GO" id="GO:0015940">
    <property type="term" value="P:pantothenate biosynthetic process"/>
    <property type="evidence" value="ECO:0007669"/>
    <property type="project" value="UniProtKB-UniRule"/>
</dbReference>
<dbReference type="NCBIfam" id="NF001452">
    <property type="entry name" value="PRK00311.1"/>
    <property type="match status" value="1"/>
</dbReference>
<comment type="similarity">
    <text evidence="2 9">Belongs to the PanB family.</text>
</comment>
<keyword evidence="9 12" id="KW-0460">Magnesium</keyword>
<proteinExistence type="inferred from homology"/>
<evidence type="ECO:0000256" key="5">
    <source>
        <dbReference type="ARBA" id="ARBA00022655"/>
    </source>
</evidence>
<sequence length="264" mass="28487">MKKVTINTLMKLKEEGRKFASSTAYDASFAQLFEQQEMPVLLVGDSLGMVLQGKPDTLPVTVEEVAYHTRCVRAGSPNSLLMADMPFMSYATPQQACLEAAKLMQAGANMVKLEGGSWLAETVRMLTERAVPVCAHLGLTPQSVNIFGGFKVQGREQEQADQMVKDALELQAAGAQIILLECIPAELAERITNALNVPVIGIGTGNVTDGQILVMHDMFGISANYMPKFSKNFLAETGDMRSAVAKYITDVESGAFPGPDHTIA</sequence>
<comment type="function">
    <text evidence="8 9">Catalyzes the reversible reaction in which hydroxymethyl group from 5,10-methylenetetrahydrofolate is transferred onto alpha-ketoisovalerate to form ketopantoate.</text>
</comment>
<feature type="active site" description="Proton acceptor" evidence="9 10">
    <location>
        <position position="181"/>
    </location>
</feature>
<evidence type="ECO:0000256" key="2">
    <source>
        <dbReference type="ARBA" id="ARBA00008676"/>
    </source>
</evidence>
<feature type="binding site" evidence="9 12">
    <location>
        <position position="45"/>
    </location>
    <ligand>
        <name>Mg(2+)</name>
        <dbReference type="ChEBI" id="CHEBI:18420"/>
    </ligand>
</feature>
<keyword evidence="6 9" id="KW-0808">Transferase</keyword>
<evidence type="ECO:0000256" key="3">
    <source>
        <dbReference type="ARBA" id="ARBA00011424"/>
    </source>
</evidence>
<feature type="binding site" evidence="9 11">
    <location>
        <position position="84"/>
    </location>
    <ligand>
        <name>3-methyl-2-oxobutanoate</name>
        <dbReference type="ChEBI" id="CHEBI:11851"/>
    </ligand>
</feature>
<dbReference type="RefSeq" id="WP_119011271.1">
    <property type="nucleotide sequence ID" value="NZ_BJXK01000017.1"/>
</dbReference>
<keyword evidence="14" id="KW-1185">Reference proteome</keyword>
<dbReference type="PANTHER" id="PTHR20881">
    <property type="entry name" value="3-METHYL-2-OXOBUTANOATE HYDROXYMETHYLTRANSFERASE"/>
    <property type="match status" value="1"/>
</dbReference>
<dbReference type="SUPFAM" id="SSF51621">
    <property type="entry name" value="Phosphoenolpyruvate/pyruvate domain"/>
    <property type="match status" value="1"/>
</dbReference>
<dbReference type="GO" id="GO:0032259">
    <property type="term" value="P:methylation"/>
    <property type="evidence" value="ECO:0007669"/>
    <property type="project" value="UniProtKB-KW"/>
</dbReference>
<dbReference type="Pfam" id="PF02548">
    <property type="entry name" value="Pantoate_transf"/>
    <property type="match status" value="1"/>
</dbReference>
<comment type="cofactor">
    <cofactor evidence="9 12">
        <name>Mg(2+)</name>
        <dbReference type="ChEBI" id="CHEBI:18420"/>
    </cofactor>
    <text evidence="9 12">Binds 1 Mg(2+) ion per subunit.</text>
</comment>
<dbReference type="EC" id="2.1.2.11" evidence="9"/>
<dbReference type="CDD" id="cd06557">
    <property type="entry name" value="KPHMT-like"/>
    <property type="match status" value="1"/>
</dbReference>
<comment type="subcellular location">
    <subcellularLocation>
        <location evidence="9">Cytoplasm</location>
    </subcellularLocation>
</comment>
<dbReference type="InterPro" id="IPR003700">
    <property type="entry name" value="Pantoate_hydroxy_MeTrfase"/>
</dbReference>
<evidence type="ECO:0000256" key="9">
    <source>
        <dbReference type="HAMAP-Rule" id="MF_00156"/>
    </source>
</evidence>
<accession>A0A511QUQ8</accession>
<keyword evidence="4 9" id="KW-0963">Cytoplasm</keyword>
<dbReference type="Proteomes" id="UP000321113">
    <property type="component" value="Unassembled WGS sequence"/>
</dbReference>
<evidence type="ECO:0000256" key="8">
    <source>
        <dbReference type="ARBA" id="ARBA00056497"/>
    </source>
</evidence>
<dbReference type="OrthoDB" id="9781789at2"/>
<dbReference type="UniPathway" id="UPA00028">
    <property type="reaction ID" value="UER00003"/>
</dbReference>
<name>A0A511QUQ8_9VIBR</name>